<keyword evidence="6 8" id="KW-0472">Membrane</keyword>
<dbReference type="InterPro" id="IPR036259">
    <property type="entry name" value="MFS_trans_sf"/>
</dbReference>
<keyword evidence="2" id="KW-0813">Transport</keyword>
<feature type="transmembrane region" description="Helical" evidence="8">
    <location>
        <begin position="410"/>
        <end position="431"/>
    </location>
</feature>
<keyword evidence="5 8" id="KW-1133">Transmembrane helix</keyword>
<dbReference type="OrthoDB" id="446368at2759"/>
<evidence type="ECO:0000256" key="6">
    <source>
        <dbReference type="ARBA" id="ARBA00023136"/>
    </source>
</evidence>
<dbReference type="CDD" id="cd17323">
    <property type="entry name" value="MFS_Tpo1_MDR_like"/>
    <property type="match status" value="1"/>
</dbReference>
<proteinExistence type="inferred from homology"/>
<feature type="transmembrane region" description="Helical" evidence="8">
    <location>
        <begin position="112"/>
        <end position="129"/>
    </location>
</feature>
<protein>
    <submittedName>
        <fullName evidence="10">Major facilitator superfamily domain-containing protein</fullName>
    </submittedName>
</protein>
<evidence type="ECO:0000256" key="5">
    <source>
        <dbReference type="ARBA" id="ARBA00022989"/>
    </source>
</evidence>
<accession>A0A5N6U164</accession>
<organism evidence="10 11">
    <name type="scientific">Aspergillus avenaceus</name>
    <dbReference type="NCBI Taxonomy" id="36643"/>
    <lineage>
        <taxon>Eukaryota</taxon>
        <taxon>Fungi</taxon>
        <taxon>Dikarya</taxon>
        <taxon>Ascomycota</taxon>
        <taxon>Pezizomycotina</taxon>
        <taxon>Eurotiomycetes</taxon>
        <taxon>Eurotiomycetidae</taxon>
        <taxon>Eurotiales</taxon>
        <taxon>Aspergillaceae</taxon>
        <taxon>Aspergillus</taxon>
        <taxon>Aspergillus subgen. Circumdati</taxon>
    </lineage>
</organism>
<sequence>MGLARTIESVESQPHYPRHISSGRELFDQGAITSDVFHHKYPGSGIESDPYVVSWLPNDPRDPVHYTASKKIIITIIVSITTLCIALAGTVYPGSAGDIMEEFQVSTEVTTLGLSLFTFGFACGPFFWAPLSEFIGRQYPFITSMSSMVAALAGCAGARNIETLLVLRFLAGTAGSSMLTNAGGIISDIFETKHRGIALNLFAIGPLIAPNIGSFIGGFLTMRAGWRWVAGFLAILCGFWCLLMAFTVPETYGPVLLRRRAMRLSQITGEVYQSKLDVEGDGVLPLKRMLAIALVRPWILLFREPIVFVLSIYMAIIFGSEFLMIAALPIVYQQGRGWNPGVGGLAFLGMTVGMIFAVFYTIMDDARYRRLVQKYEGHVPPEARLPLVMVSAICLPVGFFWFAWTNSPSIHWMASIAALVPLGGGIALLYFGVVTYLFDAYTIYGASALAANSILRSVLSAVFPLFTSSMYDALGIHWASSIPAFFALACVPFPFILYRYGHIIRKRCPYSAKSELYMQKLRETARE</sequence>
<dbReference type="AlphaFoldDB" id="A0A5N6U164"/>
<evidence type="ECO:0000256" key="1">
    <source>
        <dbReference type="ARBA" id="ARBA00004651"/>
    </source>
</evidence>
<evidence type="ECO:0000256" key="2">
    <source>
        <dbReference type="ARBA" id="ARBA00022448"/>
    </source>
</evidence>
<feature type="transmembrane region" description="Helical" evidence="8">
    <location>
        <begin position="72"/>
        <end position="92"/>
    </location>
</feature>
<feature type="domain" description="Major facilitator superfamily (MFS) profile" evidence="9">
    <location>
        <begin position="74"/>
        <end position="507"/>
    </location>
</feature>
<name>A0A5N6U164_ASPAV</name>
<keyword evidence="11" id="KW-1185">Reference proteome</keyword>
<dbReference type="InterPro" id="IPR011701">
    <property type="entry name" value="MFS"/>
</dbReference>
<feature type="transmembrane region" description="Helical" evidence="8">
    <location>
        <begin position="344"/>
        <end position="362"/>
    </location>
</feature>
<dbReference type="Gene3D" id="1.20.1250.20">
    <property type="entry name" value="MFS general substrate transporter like domains"/>
    <property type="match status" value="1"/>
</dbReference>
<feature type="transmembrane region" description="Helical" evidence="8">
    <location>
        <begin position="226"/>
        <end position="248"/>
    </location>
</feature>
<evidence type="ECO:0000313" key="11">
    <source>
        <dbReference type="Proteomes" id="UP000325780"/>
    </source>
</evidence>
<dbReference type="Pfam" id="PF07690">
    <property type="entry name" value="MFS_1"/>
    <property type="match status" value="1"/>
</dbReference>
<reference evidence="10 11" key="1">
    <citation type="submission" date="2019-04" db="EMBL/GenBank/DDBJ databases">
        <title>Friends and foes A comparative genomics study of 23 Aspergillus species from section Flavi.</title>
        <authorList>
            <consortium name="DOE Joint Genome Institute"/>
            <person name="Kjaerbolling I."/>
            <person name="Vesth T."/>
            <person name="Frisvad J.C."/>
            <person name="Nybo J.L."/>
            <person name="Theobald S."/>
            <person name="Kildgaard S."/>
            <person name="Isbrandt T."/>
            <person name="Kuo A."/>
            <person name="Sato A."/>
            <person name="Lyhne E.K."/>
            <person name="Kogle M.E."/>
            <person name="Wiebenga A."/>
            <person name="Kun R.S."/>
            <person name="Lubbers R.J."/>
            <person name="Makela M.R."/>
            <person name="Barry K."/>
            <person name="Chovatia M."/>
            <person name="Clum A."/>
            <person name="Daum C."/>
            <person name="Haridas S."/>
            <person name="He G."/>
            <person name="LaButti K."/>
            <person name="Lipzen A."/>
            <person name="Mondo S."/>
            <person name="Riley R."/>
            <person name="Salamov A."/>
            <person name="Simmons B.A."/>
            <person name="Magnuson J.K."/>
            <person name="Henrissat B."/>
            <person name="Mortensen U.H."/>
            <person name="Larsen T.O."/>
            <person name="Devries R.P."/>
            <person name="Grigoriev I.V."/>
            <person name="Machida M."/>
            <person name="Baker S.E."/>
            <person name="Andersen M.R."/>
        </authorList>
    </citation>
    <scope>NUCLEOTIDE SEQUENCE [LARGE SCALE GENOMIC DNA]</scope>
    <source>
        <strain evidence="10 11">IBT 18842</strain>
    </source>
</reference>
<evidence type="ECO:0000256" key="3">
    <source>
        <dbReference type="ARBA" id="ARBA00022475"/>
    </source>
</evidence>
<dbReference type="Proteomes" id="UP000325780">
    <property type="component" value="Unassembled WGS sequence"/>
</dbReference>
<dbReference type="FunFam" id="1.20.1250.20:FF:000011">
    <property type="entry name" value="MFS multidrug transporter, putative"/>
    <property type="match status" value="1"/>
</dbReference>
<evidence type="ECO:0000256" key="8">
    <source>
        <dbReference type="SAM" id="Phobius"/>
    </source>
</evidence>
<evidence type="ECO:0000313" key="10">
    <source>
        <dbReference type="EMBL" id="KAE8152314.1"/>
    </source>
</evidence>
<feature type="transmembrane region" description="Helical" evidence="8">
    <location>
        <begin position="478"/>
        <end position="498"/>
    </location>
</feature>
<dbReference type="PANTHER" id="PTHR23502">
    <property type="entry name" value="MAJOR FACILITATOR SUPERFAMILY"/>
    <property type="match status" value="1"/>
</dbReference>
<feature type="transmembrane region" description="Helical" evidence="8">
    <location>
        <begin position="165"/>
        <end position="186"/>
    </location>
</feature>
<feature type="transmembrane region" description="Helical" evidence="8">
    <location>
        <begin position="306"/>
        <end position="332"/>
    </location>
</feature>
<keyword evidence="4 8" id="KW-0812">Transmembrane</keyword>
<gene>
    <name evidence="10" type="ORF">BDV25DRAFT_170588</name>
</gene>
<dbReference type="GO" id="GO:0022857">
    <property type="term" value="F:transmembrane transporter activity"/>
    <property type="evidence" value="ECO:0007669"/>
    <property type="project" value="InterPro"/>
</dbReference>
<evidence type="ECO:0000259" key="9">
    <source>
        <dbReference type="PROSITE" id="PS50850"/>
    </source>
</evidence>
<comment type="similarity">
    <text evidence="7">Belongs to the major facilitator superfamily. DHA1 family. Polyamines/proton antiporter (TC 2.A.1.2.16) subfamily.</text>
</comment>
<feature type="transmembrane region" description="Helical" evidence="8">
    <location>
        <begin position="383"/>
        <end position="404"/>
    </location>
</feature>
<evidence type="ECO:0000256" key="7">
    <source>
        <dbReference type="ARBA" id="ARBA00038459"/>
    </source>
</evidence>
<comment type="subcellular location">
    <subcellularLocation>
        <location evidence="1">Cell membrane</location>
        <topology evidence="1">Multi-pass membrane protein</topology>
    </subcellularLocation>
</comment>
<dbReference type="PANTHER" id="PTHR23502:SF186">
    <property type="entry name" value="MAJOR FACILITATOR SUPERFAMILY (MFS) PROFILE DOMAIN-CONTAINING PROTEIN"/>
    <property type="match status" value="1"/>
</dbReference>
<evidence type="ECO:0000256" key="4">
    <source>
        <dbReference type="ARBA" id="ARBA00022692"/>
    </source>
</evidence>
<dbReference type="SUPFAM" id="SSF103473">
    <property type="entry name" value="MFS general substrate transporter"/>
    <property type="match status" value="1"/>
</dbReference>
<dbReference type="GO" id="GO:0005886">
    <property type="term" value="C:plasma membrane"/>
    <property type="evidence" value="ECO:0007669"/>
    <property type="project" value="UniProtKB-SubCell"/>
</dbReference>
<feature type="transmembrane region" description="Helical" evidence="8">
    <location>
        <begin position="198"/>
        <end position="220"/>
    </location>
</feature>
<dbReference type="InterPro" id="IPR020846">
    <property type="entry name" value="MFS_dom"/>
</dbReference>
<dbReference type="EMBL" id="ML742055">
    <property type="protein sequence ID" value="KAE8152314.1"/>
    <property type="molecule type" value="Genomic_DNA"/>
</dbReference>
<dbReference type="PROSITE" id="PS50850">
    <property type="entry name" value="MFS"/>
    <property type="match status" value="1"/>
</dbReference>
<keyword evidence="3" id="KW-1003">Cell membrane</keyword>